<dbReference type="Proteomes" id="UP001151002">
    <property type="component" value="Unassembled WGS sequence"/>
</dbReference>
<protein>
    <submittedName>
        <fullName evidence="1">Winged helix DNA-binding domain-containing protein</fullName>
    </submittedName>
</protein>
<gene>
    <name evidence="1" type="ORF">OWR29_01150</name>
</gene>
<dbReference type="RefSeq" id="WP_267560342.1">
    <property type="nucleotide sequence ID" value="NZ_JAPNTZ010000001.1"/>
</dbReference>
<accession>A0ABT4AQS4</accession>
<keyword evidence="2" id="KW-1185">Reference proteome</keyword>
<dbReference type="PANTHER" id="PTHR38479">
    <property type="entry name" value="LMO0824 PROTEIN"/>
    <property type="match status" value="1"/>
</dbReference>
<name>A0ABT4AQS4_9ACTN</name>
<evidence type="ECO:0000313" key="2">
    <source>
        <dbReference type="Proteomes" id="UP001151002"/>
    </source>
</evidence>
<reference evidence="1" key="1">
    <citation type="submission" date="2022-11" db="EMBL/GenBank/DDBJ databases">
        <authorList>
            <person name="Somphong A."/>
            <person name="Phongsopitanun W."/>
        </authorList>
    </citation>
    <scope>NUCLEOTIDE SEQUENCE</scope>
    <source>
        <strain evidence="1">Pm04-4</strain>
    </source>
</reference>
<evidence type="ECO:0000313" key="1">
    <source>
        <dbReference type="EMBL" id="MCY1136586.1"/>
    </source>
</evidence>
<sequence length="370" mass="39743">MKLSLDQVLSWRMRRQFLDRPKGVSTEQIVERLVGVQAQVASAAEQAVGVRHPASAATGEALRNRKLIRVWAMRGTLHLLTPDDAAAGLSLIAAARTWEKGAWQKTFATAAQVAEIADAAREVLHGEVLTREQLAARILERTRDDSLAELLGSGWGAVLKPLAWQGLLCHGPSEGNKITFTSPATWIDGWNGLPEPDEAAQRVIPAYLGAYGPATSDTFDQWLIRGASKKAALRKWFASLTDAGVLTEVTVDGRAAYARTKDLDDLAATEPFTGVRLLPAFDQFVLGPGTKNEEIIAPERRPLISKAAGWISPVVVSGGRVAGTWEAGDNGFSVTLFPEAGAVLRKDLKAEAGRMAKLAGIRPDLTVTTA</sequence>
<dbReference type="EMBL" id="JAPNTZ010000001">
    <property type="protein sequence ID" value="MCY1136586.1"/>
    <property type="molecule type" value="Genomic_DNA"/>
</dbReference>
<proteinExistence type="predicted"/>
<dbReference type="Pfam" id="PF06224">
    <property type="entry name" value="AlkZ-like"/>
    <property type="match status" value="1"/>
</dbReference>
<dbReference type="PANTHER" id="PTHR38479:SF2">
    <property type="entry name" value="WINGED HELIX DNA-BINDING DOMAIN-CONTAINING PROTEIN"/>
    <property type="match status" value="1"/>
</dbReference>
<keyword evidence="1" id="KW-0238">DNA-binding</keyword>
<comment type="caution">
    <text evidence="1">The sequence shown here is derived from an EMBL/GenBank/DDBJ whole genome shotgun (WGS) entry which is preliminary data.</text>
</comment>
<organism evidence="1 2">
    <name type="scientific">Paractinoplanes pyxinae</name>
    <dbReference type="NCBI Taxonomy" id="2997416"/>
    <lineage>
        <taxon>Bacteria</taxon>
        <taxon>Bacillati</taxon>
        <taxon>Actinomycetota</taxon>
        <taxon>Actinomycetes</taxon>
        <taxon>Micromonosporales</taxon>
        <taxon>Micromonosporaceae</taxon>
        <taxon>Paractinoplanes</taxon>
    </lineage>
</organism>
<dbReference type="InterPro" id="IPR009351">
    <property type="entry name" value="AlkZ-like"/>
</dbReference>
<dbReference type="GO" id="GO:0003677">
    <property type="term" value="F:DNA binding"/>
    <property type="evidence" value="ECO:0007669"/>
    <property type="project" value="UniProtKB-KW"/>
</dbReference>